<organism evidence="2 3">
    <name type="scientific">Denitromonas halophila</name>
    <dbReference type="NCBI Taxonomy" id="1629404"/>
    <lineage>
        <taxon>Bacteria</taxon>
        <taxon>Pseudomonadati</taxon>
        <taxon>Pseudomonadota</taxon>
        <taxon>Betaproteobacteria</taxon>
        <taxon>Rhodocyclales</taxon>
        <taxon>Zoogloeaceae</taxon>
        <taxon>Denitromonas</taxon>
    </lineage>
</organism>
<protein>
    <submittedName>
        <fullName evidence="2">Antibiotic biosynthesis monooxygenase</fullName>
    </submittedName>
</protein>
<proteinExistence type="predicted"/>
<dbReference type="OrthoDB" id="7356080at2"/>
<dbReference type="InterPro" id="IPR011008">
    <property type="entry name" value="Dimeric_a/b-barrel"/>
</dbReference>
<dbReference type="Gene3D" id="3.30.70.100">
    <property type="match status" value="1"/>
</dbReference>
<name>A0A557R0V6_9RHOO</name>
<dbReference type="AlphaFoldDB" id="A0A557R0V6"/>
<comment type="caution">
    <text evidence="2">The sequence shown here is derived from an EMBL/GenBank/DDBJ whole genome shotgun (WGS) entry which is preliminary data.</text>
</comment>
<feature type="domain" description="ABM" evidence="1">
    <location>
        <begin position="1"/>
        <end position="64"/>
    </location>
</feature>
<dbReference type="Proteomes" id="UP000319502">
    <property type="component" value="Unassembled WGS sequence"/>
</dbReference>
<gene>
    <name evidence="2" type="ORF">FHP91_03750</name>
</gene>
<dbReference type="EMBL" id="VMNK01000003">
    <property type="protein sequence ID" value="TVO58788.1"/>
    <property type="molecule type" value="Genomic_DNA"/>
</dbReference>
<reference evidence="2 3" key="1">
    <citation type="submission" date="2019-07" db="EMBL/GenBank/DDBJ databases">
        <title>The pathways for chlorine oxyanion respiration interact through the shared metabolite chlorate.</title>
        <authorList>
            <person name="Barnum T.P."/>
            <person name="Cheng Y."/>
            <person name="Hill K.A."/>
            <person name="Lucas L.N."/>
            <person name="Carlson H.K."/>
            <person name="Coates J.D."/>
        </authorList>
    </citation>
    <scope>NUCLEOTIDE SEQUENCE [LARGE SCALE GENOMIC DNA]</scope>
    <source>
        <strain evidence="2 3">SFB-3</strain>
    </source>
</reference>
<dbReference type="InterPro" id="IPR007138">
    <property type="entry name" value="ABM_dom"/>
</dbReference>
<evidence type="ECO:0000313" key="2">
    <source>
        <dbReference type="EMBL" id="TVO58788.1"/>
    </source>
</evidence>
<keyword evidence="2" id="KW-0503">Monooxygenase</keyword>
<sequence>MFVVIYWWRVTPGKEAQFREAWRRGTQQIVQIYGGLGSRLHQERDGRFVAMAEWPDEATWQRAFDARMVYPDKAVRAAFVDAIAEVPPDNKPAFTMTVTDDLLVRSGGLPGETPDAE</sequence>
<dbReference type="GO" id="GO:0004497">
    <property type="term" value="F:monooxygenase activity"/>
    <property type="evidence" value="ECO:0007669"/>
    <property type="project" value="UniProtKB-KW"/>
</dbReference>
<accession>A0A557R0V6</accession>
<keyword evidence="3" id="KW-1185">Reference proteome</keyword>
<dbReference type="RefSeq" id="WP_144308311.1">
    <property type="nucleotide sequence ID" value="NZ_VMNK01000003.1"/>
</dbReference>
<dbReference type="SUPFAM" id="SSF54909">
    <property type="entry name" value="Dimeric alpha+beta barrel"/>
    <property type="match status" value="1"/>
</dbReference>
<evidence type="ECO:0000313" key="3">
    <source>
        <dbReference type="Proteomes" id="UP000319502"/>
    </source>
</evidence>
<dbReference type="Pfam" id="PF03992">
    <property type="entry name" value="ABM"/>
    <property type="match status" value="1"/>
</dbReference>
<keyword evidence="2" id="KW-0560">Oxidoreductase</keyword>
<evidence type="ECO:0000259" key="1">
    <source>
        <dbReference type="Pfam" id="PF03992"/>
    </source>
</evidence>